<sequence>MDSSLKQDNGRELSCLSVKWTFQDKLGLSSCRNYSISNTFTALECIIITIVITAVAALQVNSIPIDDQEKHDYQISIPSFNPQRTAPSQPQQQLISGIFFSKWVDFSS</sequence>
<organism evidence="1 2">
    <name type="scientific">Glossina austeni</name>
    <name type="common">Savannah tsetse fly</name>
    <dbReference type="NCBI Taxonomy" id="7395"/>
    <lineage>
        <taxon>Eukaryota</taxon>
        <taxon>Metazoa</taxon>
        <taxon>Ecdysozoa</taxon>
        <taxon>Arthropoda</taxon>
        <taxon>Hexapoda</taxon>
        <taxon>Insecta</taxon>
        <taxon>Pterygota</taxon>
        <taxon>Neoptera</taxon>
        <taxon>Endopterygota</taxon>
        <taxon>Diptera</taxon>
        <taxon>Brachycera</taxon>
        <taxon>Muscomorpha</taxon>
        <taxon>Hippoboscoidea</taxon>
        <taxon>Glossinidae</taxon>
        <taxon>Glossina</taxon>
    </lineage>
</organism>
<name>A0A1A9VBH8_GLOAU</name>
<dbReference type="Proteomes" id="UP000078200">
    <property type="component" value="Unassembled WGS sequence"/>
</dbReference>
<keyword evidence="2" id="KW-1185">Reference proteome</keyword>
<dbReference type="EnsemblMetazoa" id="GAUT031868-RA">
    <property type="protein sequence ID" value="GAUT031868-PA"/>
    <property type="gene ID" value="GAUT031868"/>
</dbReference>
<protein>
    <submittedName>
        <fullName evidence="1">Uncharacterized protein</fullName>
    </submittedName>
</protein>
<accession>A0A1A9VBH8</accession>
<dbReference type="AlphaFoldDB" id="A0A1A9VBH8"/>
<evidence type="ECO:0000313" key="1">
    <source>
        <dbReference type="EnsemblMetazoa" id="GAUT031868-PA"/>
    </source>
</evidence>
<proteinExistence type="predicted"/>
<reference evidence="1" key="1">
    <citation type="submission" date="2020-05" db="UniProtKB">
        <authorList>
            <consortium name="EnsemblMetazoa"/>
        </authorList>
    </citation>
    <scope>IDENTIFICATION</scope>
    <source>
        <strain evidence="1">TTRI</strain>
    </source>
</reference>
<dbReference type="VEuPathDB" id="VectorBase:GAUT031868"/>
<evidence type="ECO:0000313" key="2">
    <source>
        <dbReference type="Proteomes" id="UP000078200"/>
    </source>
</evidence>